<organism evidence="1 2">
    <name type="scientific">Bacillus subtilis</name>
    <dbReference type="NCBI Taxonomy" id="1423"/>
    <lineage>
        <taxon>Bacteria</taxon>
        <taxon>Bacillati</taxon>
        <taxon>Bacillota</taxon>
        <taxon>Bacilli</taxon>
        <taxon>Bacillales</taxon>
        <taxon>Bacillaceae</taxon>
        <taxon>Bacillus</taxon>
    </lineage>
</organism>
<dbReference type="Proteomes" id="UP001217185">
    <property type="component" value="Chromosome"/>
</dbReference>
<gene>
    <name evidence="1" type="ORF">P5658_08370</name>
</gene>
<evidence type="ECO:0000313" key="2">
    <source>
        <dbReference type="Proteomes" id="UP001217185"/>
    </source>
</evidence>
<reference evidence="1" key="1">
    <citation type="submission" date="2025-02" db="EMBL/GenBank/DDBJ databases">
        <title>Complete genome sequences of 52 Bacillus and Priestia strains isolated from West-African fermentations and 26 reference strains from the DSMZ collection.</title>
        <authorList>
            <person name="Wiedenbein E.S."/>
            <person name="Canoy T.S."/>
            <person name="Hui Y."/>
            <person name="Parkouda C."/>
            <person name="Dawende C."/>
            <person name="Ametefe E."/>
            <person name="Jespersen L."/>
            <person name="Nielsen D.S."/>
        </authorList>
    </citation>
    <scope>NUCLEOTIDE SEQUENCE</scope>
    <source>
        <strain evidence="1">PRO122</strain>
    </source>
</reference>
<proteinExistence type="predicted"/>
<evidence type="ECO:0000313" key="1">
    <source>
        <dbReference type="EMBL" id="WGE08366.1"/>
    </source>
</evidence>
<protein>
    <submittedName>
        <fullName evidence="1">XkdX family protein</fullName>
    </submittedName>
</protein>
<accession>A0AC61YZ05</accession>
<sequence length="70" mass="8606">MSDWYETIKDYYDDKLWTPEMIRDMIDKDFNARRISRNNRFYLSSHGAGCHRFRKLTNTQSDVFILPLRR</sequence>
<dbReference type="EMBL" id="CP121756">
    <property type="protein sequence ID" value="WGE08366.1"/>
    <property type="molecule type" value="Genomic_DNA"/>
</dbReference>
<name>A0AC61YZ05_BACIU</name>